<feature type="domain" description="ChsH2 C-terminal OB-fold" evidence="2">
    <location>
        <begin position="382"/>
        <end position="443"/>
    </location>
</feature>
<dbReference type="InterPro" id="IPR012340">
    <property type="entry name" value="NA-bd_OB-fold"/>
</dbReference>
<dbReference type="Pfam" id="PF12172">
    <property type="entry name" value="zf-ChsH2"/>
    <property type="match status" value="1"/>
</dbReference>
<dbReference type="PANTHER" id="PTHR34075:SF5">
    <property type="entry name" value="BLR3430 PROTEIN"/>
    <property type="match status" value="1"/>
</dbReference>
<keyword evidence="1" id="KW-0808">Transferase</keyword>
<evidence type="ECO:0000259" key="4">
    <source>
        <dbReference type="Pfam" id="PF12172"/>
    </source>
</evidence>
<dbReference type="RefSeq" id="WP_066088006.1">
    <property type="nucleotide sequence ID" value="NZ_CP126114.1"/>
</dbReference>
<dbReference type="Gene3D" id="3.40.47.10">
    <property type="match status" value="1"/>
</dbReference>
<keyword evidence="6" id="KW-1185">Reference proteome</keyword>
<evidence type="ECO:0000313" key="5">
    <source>
        <dbReference type="EMBL" id="WHY83986.1"/>
    </source>
</evidence>
<dbReference type="SUPFAM" id="SSF53901">
    <property type="entry name" value="Thiolase-like"/>
    <property type="match status" value="2"/>
</dbReference>
<accession>A0AA95MHY1</accession>
<dbReference type="InterPro" id="IPR002878">
    <property type="entry name" value="ChsH2_C"/>
</dbReference>
<reference evidence="5" key="1">
    <citation type="submission" date="2023-05" db="EMBL/GenBank/DDBJ databases">
        <title>Comparative genomics of Bacillaceae isolates and their secondary metabolite potential.</title>
        <authorList>
            <person name="Song L."/>
            <person name="Nielsen L.J."/>
            <person name="Mohite O."/>
            <person name="Xu X."/>
            <person name="Weber T."/>
            <person name="Kovacs A.T."/>
        </authorList>
    </citation>
    <scope>NUCLEOTIDE SEQUENCE</scope>
    <source>
        <strain evidence="5">XLM17</strain>
    </source>
</reference>
<feature type="domain" description="ChsH2 rubredoxin-like zinc ribbon" evidence="4">
    <location>
        <begin position="351"/>
        <end position="378"/>
    </location>
</feature>
<gene>
    <name evidence="5" type="ORF">QNH39_14975</name>
</gene>
<proteinExistence type="predicted"/>
<dbReference type="AlphaFoldDB" id="A0AA95MHY1"/>
<dbReference type="SUPFAM" id="SSF50249">
    <property type="entry name" value="Nucleic acid-binding proteins"/>
    <property type="match status" value="1"/>
</dbReference>
<evidence type="ECO:0000259" key="3">
    <source>
        <dbReference type="Pfam" id="PF08541"/>
    </source>
</evidence>
<sequence length="466" mass="52262">MIGITNIYPYLPYYRISLESINRAWNRPAGKGTRSISNYDEDVITMSVNTLSSKKKSWDDLDFLIHATTSSPFVEESSAAIISYVLGTGADCLNLNVNQSLTSGTKALHLGLQLLKEKKKGMIIAADRRDIQSGEDLEKVLGDGACAIEIGVDHVMAKVEAFSSRTDFGYDTWQLKNEASVKKSDDKFANEVKIENLVAVGKDLLETSNLQASDIKWVIVADSQTKLANTINSKLGFTAEQHFISSLNNEIGYLGVSSGFLYLNELFLKANSGDRIMLLQSGSGADGYIFQVTSNIEDFKKENGLLLQLSSKTVIENYNEGLVRRGLQKISELKPYATKTYMRRERENNLRFRGQKCGECEFIHFPKRPNCHLCGSREKMEWIWLERTGTIVTFTHDHVFPGDIEPKTMAVVDLDGGCRIFTQMTNHSHNQVKIGNRVRLSFRKLHEGGDFPNYFWKALPIIQGGV</sequence>
<dbReference type="GO" id="GO:0016746">
    <property type="term" value="F:acyltransferase activity"/>
    <property type="evidence" value="ECO:0007669"/>
    <property type="project" value="InterPro"/>
</dbReference>
<dbReference type="PANTHER" id="PTHR34075">
    <property type="entry name" value="BLR3430 PROTEIN"/>
    <property type="match status" value="1"/>
</dbReference>
<protein>
    <submittedName>
        <fullName evidence="5">OB-fold domain-containing protein</fullName>
    </submittedName>
</protein>
<feature type="domain" description="Beta-ketoacyl-[acyl-carrier-protein] synthase III C-terminal" evidence="3">
    <location>
        <begin position="205"/>
        <end position="284"/>
    </location>
</feature>
<organism evidence="5 6">
    <name type="scientific">Neobacillus novalis</name>
    <dbReference type="NCBI Taxonomy" id="220687"/>
    <lineage>
        <taxon>Bacteria</taxon>
        <taxon>Bacillati</taxon>
        <taxon>Bacillota</taxon>
        <taxon>Bacilli</taxon>
        <taxon>Bacillales</taxon>
        <taxon>Bacillaceae</taxon>
        <taxon>Neobacillus</taxon>
    </lineage>
</organism>
<dbReference type="EMBL" id="CP126114">
    <property type="protein sequence ID" value="WHY83986.1"/>
    <property type="molecule type" value="Genomic_DNA"/>
</dbReference>
<evidence type="ECO:0000256" key="1">
    <source>
        <dbReference type="ARBA" id="ARBA00022679"/>
    </source>
</evidence>
<name>A0AA95MHY1_9BACI</name>
<evidence type="ECO:0000313" key="6">
    <source>
        <dbReference type="Proteomes" id="UP001178288"/>
    </source>
</evidence>
<evidence type="ECO:0000259" key="2">
    <source>
        <dbReference type="Pfam" id="PF01796"/>
    </source>
</evidence>
<dbReference type="KEGG" id="nnv:QNH39_14975"/>
<dbReference type="InterPro" id="IPR052513">
    <property type="entry name" value="Thioester_dehydratase-like"/>
</dbReference>
<dbReference type="InterPro" id="IPR013747">
    <property type="entry name" value="ACP_syn_III_C"/>
</dbReference>
<dbReference type="Proteomes" id="UP001178288">
    <property type="component" value="Chromosome"/>
</dbReference>
<dbReference type="CDD" id="cd00827">
    <property type="entry name" value="init_cond_enzymes"/>
    <property type="match status" value="1"/>
</dbReference>
<dbReference type="Pfam" id="PF08541">
    <property type="entry name" value="ACP_syn_III_C"/>
    <property type="match status" value="1"/>
</dbReference>
<dbReference type="Pfam" id="PF01796">
    <property type="entry name" value="OB_ChsH2_C"/>
    <property type="match status" value="1"/>
</dbReference>
<dbReference type="InterPro" id="IPR016039">
    <property type="entry name" value="Thiolase-like"/>
</dbReference>
<dbReference type="InterPro" id="IPR022002">
    <property type="entry name" value="ChsH2_Znr"/>
</dbReference>